<dbReference type="Gene3D" id="1.10.357.10">
    <property type="entry name" value="Tetracycline Repressor, domain 2"/>
    <property type="match status" value="1"/>
</dbReference>
<organism evidence="5 6">
    <name type="scientific">Nocardia cyriacigeorgica</name>
    <dbReference type="NCBI Taxonomy" id="135487"/>
    <lineage>
        <taxon>Bacteria</taxon>
        <taxon>Bacillati</taxon>
        <taxon>Actinomycetota</taxon>
        <taxon>Actinomycetes</taxon>
        <taxon>Mycobacteriales</taxon>
        <taxon>Nocardiaceae</taxon>
        <taxon>Nocardia</taxon>
    </lineage>
</organism>
<gene>
    <name evidence="5" type="ORF">FEK35_16490</name>
</gene>
<name>A0A5R8PBX2_9NOCA</name>
<dbReference type="Pfam" id="PF00440">
    <property type="entry name" value="TetR_N"/>
    <property type="match status" value="1"/>
</dbReference>
<evidence type="ECO:0000313" key="5">
    <source>
        <dbReference type="EMBL" id="TLG08780.1"/>
    </source>
</evidence>
<evidence type="ECO:0000313" key="6">
    <source>
        <dbReference type="Proteomes" id="UP000308349"/>
    </source>
</evidence>
<evidence type="ECO:0000256" key="1">
    <source>
        <dbReference type="ARBA" id="ARBA00023125"/>
    </source>
</evidence>
<dbReference type="PROSITE" id="PS50977">
    <property type="entry name" value="HTH_TETR_2"/>
    <property type="match status" value="1"/>
</dbReference>
<keyword evidence="1 2" id="KW-0238">DNA-binding</keyword>
<comment type="caution">
    <text evidence="5">The sequence shown here is derived from an EMBL/GenBank/DDBJ whole genome shotgun (WGS) entry which is preliminary data.</text>
</comment>
<dbReference type="OrthoDB" id="4569533at2"/>
<feature type="DNA-binding region" description="H-T-H motif" evidence="2">
    <location>
        <begin position="102"/>
        <end position="121"/>
    </location>
</feature>
<dbReference type="AlphaFoldDB" id="A0A5R8PBX2"/>
<dbReference type="GO" id="GO:0003677">
    <property type="term" value="F:DNA binding"/>
    <property type="evidence" value="ECO:0007669"/>
    <property type="project" value="UniProtKB-UniRule"/>
</dbReference>
<sequence>MSPFNESNICHVRRKEVQANGSSGAGSLPGPCLNGAAGPQHPSVETRRERVMPDQDIAPPPGCFIRARLPRIPQQRRSRERVERILEAAHDLIRTEGVDSVSVPRLAQDLSWPRATIYKFFPTPESVLYALADRQANRIADTFATSAADDLDDVIEVVAHSYQDPIDAAIAVSGRTAADDPVTAVVAETISRTAARPATTRTASTTAAALAAEVIRGCLVHGLRTQGTITPTHRHAAAAAAGACLAASAATDS</sequence>
<evidence type="ECO:0000256" key="2">
    <source>
        <dbReference type="PROSITE-ProRule" id="PRU00335"/>
    </source>
</evidence>
<dbReference type="InterPro" id="IPR009057">
    <property type="entry name" value="Homeodomain-like_sf"/>
</dbReference>
<dbReference type="SUPFAM" id="SSF46689">
    <property type="entry name" value="Homeodomain-like"/>
    <property type="match status" value="1"/>
</dbReference>
<evidence type="ECO:0000259" key="4">
    <source>
        <dbReference type="PROSITE" id="PS50977"/>
    </source>
</evidence>
<evidence type="ECO:0000256" key="3">
    <source>
        <dbReference type="SAM" id="MobiDB-lite"/>
    </source>
</evidence>
<feature type="domain" description="HTH tetR-type" evidence="4">
    <location>
        <begin position="79"/>
        <end position="139"/>
    </location>
</feature>
<reference evidence="5 6" key="1">
    <citation type="submission" date="2019-05" db="EMBL/GenBank/DDBJ databases">
        <title>Genomes sequences of two Nocardia cyriacigeorgica environmental isolates, type strains Nocardia asteroides ATCC 19247 and Nocardia cyriacigeorgica DSM 44484.</title>
        <authorList>
            <person name="Vautrin F."/>
            <person name="Bergeron E."/>
            <person name="Dubost A."/>
            <person name="Abrouk D."/>
            <person name="Rodriguez Nava V."/>
            <person name="Pujic P."/>
        </authorList>
    </citation>
    <scope>NUCLEOTIDE SEQUENCE [LARGE SCALE GENOMIC DNA]</scope>
    <source>
        <strain evidence="5 6">EML 1456</strain>
    </source>
</reference>
<proteinExistence type="predicted"/>
<dbReference type="Proteomes" id="UP000308349">
    <property type="component" value="Unassembled WGS sequence"/>
</dbReference>
<dbReference type="InterPro" id="IPR001647">
    <property type="entry name" value="HTH_TetR"/>
</dbReference>
<protein>
    <submittedName>
        <fullName evidence="5">TetR/AcrR family transcriptional regulator</fullName>
    </submittedName>
</protein>
<feature type="region of interest" description="Disordered" evidence="3">
    <location>
        <begin position="18"/>
        <end position="42"/>
    </location>
</feature>
<accession>A0A5R8PBX2</accession>
<dbReference type="EMBL" id="VBUU01000016">
    <property type="protein sequence ID" value="TLG08780.1"/>
    <property type="molecule type" value="Genomic_DNA"/>
</dbReference>